<dbReference type="Proteomes" id="UP000002361">
    <property type="component" value="Chromosome"/>
</dbReference>
<feature type="compositionally biased region" description="Pro residues" evidence="1">
    <location>
        <begin position="42"/>
        <end position="51"/>
    </location>
</feature>
<evidence type="ECO:0000313" key="3">
    <source>
        <dbReference type="Proteomes" id="UP000002361"/>
    </source>
</evidence>
<feature type="region of interest" description="Disordered" evidence="1">
    <location>
        <begin position="1"/>
        <end position="142"/>
    </location>
</feature>
<feature type="compositionally biased region" description="Low complexity" evidence="1">
    <location>
        <begin position="91"/>
        <end position="113"/>
    </location>
</feature>
<feature type="compositionally biased region" description="Low complexity" evidence="1">
    <location>
        <begin position="66"/>
        <end position="83"/>
    </location>
</feature>
<feature type="compositionally biased region" description="Polar residues" evidence="1">
    <location>
        <begin position="7"/>
        <end position="19"/>
    </location>
</feature>
<name>D5AN40_RHOCB</name>
<dbReference type="AlphaFoldDB" id="D5AN40"/>
<gene>
    <name evidence="2" type="ordered locus">RCAP_rcc02600</name>
</gene>
<proteinExistence type="predicted"/>
<dbReference type="EMBL" id="CP001312">
    <property type="protein sequence ID" value="ADE86330.1"/>
    <property type="molecule type" value="Genomic_DNA"/>
</dbReference>
<dbReference type="KEGG" id="rcp:RCAP_rcc02600"/>
<organism evidence="2 3">
    <name type="scientific">Rhodobacter capsulatus (strain ATCC BAA-309 / NBRC 16581 / SB1003)</name>
    <dbReference type="NCBI Taxonomy" id="272942"/>
    <lineage>
        <taxon>Bacteria</taxon>
        <taxon>Pseudomonadati</taxon>
        <taxon>Pseudomonadota</taxon>
        <taxon>Alphaproteobacteria</taxon>
        <taxon>Rhodobacterales</taxon>
        <taxon>Rhodobacter group</taxon>
        <taxon>Rhodobacter</taxon>
    </lineage>
</organism>
<sequence>MGAEVGTQAQPERSAQLQARNRDVAVETAVLAQSRAEAVPDPDAPTGPPPTFDVTPLEAKAAALMAVPPQEEAPAAASTAPREPAQPPAEPAVSAEPQAPAPAEAAPRAETAPEPAPQPVPQPTPDWQATSETAEPSLDVVR</sequence>
<evidence type="ECO:0000256" key="1">
    <source>
        <dbReference type="SAM" id="MobiDB-lite"/>
    </source>
</evidence>
<accession>D5AN40</accession>
<dbReference type="STRING" id="272942.RCAP_rcc02600"/>
<dbReference type="HOGENOM" id="CLU_1814306_0_0_5"/>
<reference key="1">
    <citation type="submission" date="2008-12" db="EMBL/GenBank/DDBJ databases">
        <title>Complete genome sequence of Rhodobacter capsulatus SB1003.</title>
        <authorList>
            <person name="Strnad H."/>
            <person name="Lapidus A."/>
            <person name="Vlcek C."/>
            <person name="Ulbrich P."/>
            <person name="Paces J."/>
            <person name="Maltsev N."/>
            <person name="Kumar V."/>
            <person name="Kogan Y."/>
            <person name="Milgram A."/>
            <person name="Rebrekov D."/>
            <person name="Mazur M."/>
            <person name="Cox R."/>
            <person name="Kyrpides N."/>
            <person name="Kolar M."/>
            <person name="Sachova J."/>
            <person name="Ridl J."/>
            <person name="Ivanova N."/>
            <person name="Kapatral V."/>
            <person name="Los T."/>
            <person name="Lykidis A."/>
            <person name="Mikhailova N."/>
            <person name="Reznik G."/>
            <person name="Vasieva O."/>
            <person name="Fonstein M."/>
            <person name="Paces V."/>
            <person name="Haselkorn R."/>
        </authorList>
    </citation>
    <scope>NUCLEOTIDE SEQUENCE</scope>
    <source>
        <strain>SB1003</strain>
    </source>
</reference>
<feature type="compositionally biased region" description="Pro residues" evidence="1">
    <location>
        <begin position="114"/>
        <end position="124"/>
    </location>
</feature>
<keyword evidence="3" id="KW-1185">Reference proteome</keyword>
<evidence type="ECO:0000313" key="2">
    <source>
        <dbReference type="EMBL" id="ADE86330.1"/>
    </source>
</evidence>
<protein>
    <submittedName>
        <fullName evidence="2">Uncharacterized protein</fullName>
    </submittedName>
</protein>
<reference evidence="2 3" key="2">
    <citation type="journal article" date="2010" name="J. Bacteriol.">
        <title>Complete genome sequence of the photosynthetic purple nonsulfur bacterium Rhodobacter capsulatus SB 1003.</title>
        <authorList>
            <person name="Strnad H."/>
            <person name="Lapidus A."/>
            <person name="Paces J."/>
            <person name="Ulbrich P."/>
            <person name="Vlcek C."/>
            <person name="Paces V."/>
            <person name="Haselkorn R."/>
        </authorList>
    </citation>
    <scope>NUCLEOTIDE SEQUENCE [LARGE SCALE GENOMIC DNA]</scope>
    <source>
        <strain evidence="3">ATCC BAA-309 / NBRC 16581 / SB1003</strain>
    </source>
</reference>